<keyword evidence="1" id="KW-0732">Signal</keyword>
<dbReference type="Pfam" id="PF17390">
    <property type="entry name" value="Bac_rhamnosid_C"/>
    <property type="match status" value="1"/>
</dbReference>
<comment type="caution">
    <text evidence="4">The sequence shown here is derived from an EMBL/GenBank/DDBJ whole genome shotgun (WGS) entry which is preliminary data.</text>
</comment>
<dbReference type="GO" id="GO:0003824">
    <property type="term" value="F:catalytic activity"/>
    <property type="evidence" value="ECO:0007669"/>
    <property type="project" value="UniProtKB-ARBA"/>
</dbReference>
<dbReference type="OrthoDB" id="10036721at2759"/>
<evidence type="ECO:0000259" key="2">
    <source>
        <dbReference type="Pfam" id="PF17389"/>
    </source>
</evidence>
<sequence length="727" mass="77693">MARRWMGLLLAGCAVAVAASSPSSPQQQPLDSNDTAWQRYVRAPPRKSVAPARVLAEHTTGNATNTGGLLGDAGSGPTVLTRLNASDDVPTLVVDFGQNVVGQLSIEFEAAHNTSEGYPGLTLAFSETLQFLTDRSDFTRSDNAGGAEKLTAGTDQIAVKPGPYTWTNQLGCEYGTQVCSDGLHGFRYLKIRLNALAADSPHTSAYGSVSIASVSLQLSAYLGTTNTFTGHFECSDTDLTQWWYDAVYTNDLCTDVFAANDTEPRNAGSPSLLGKLVLHDGAKRDRDPYVGDLAVSALTTYLSHDASEAARNVLEDLALHQRADGWIPPASINNYTLPLFDYPLWWVVSSADYVMYTGNMSYLTAYYPALVRVLDGYYVSNTNTATSLIERPNGAGDFAFIPRTGPVTYYNALYVHALKYAATLADALGKDDDASRWRARAAVVGPALLARNFDSSTGAFFDGGSCAGAAICPTHAQDGNSLAILSGVVPSGLSANTSLAESILSYMNQSMARPYGNAFYDNSLVSPGGDFANRVYAFISYFEMAARFETSMNASQGALEQMRRLYGWMATHDPGVTFWEGIGANGSPYEGGFTSMAHGWSTGIVPLLVNYVLGVVPTAPGFREWRVRPIIHTTDLTWASGLVPTPDGGISIQWQKAQNGFTLLVDTPENSKGTVVLPLVSGASNTVSVDGAVVYDEADKQTTGDEQSSRGYVTMSLLGGRHVIVVG</sequence>
<reference evidence="4 5" key="1">
    <citation type="journal article" date="2016" name="Genome Biol. Evol.">
        <title>Divergent and convergent evolution of fungal pathogenicity.</title>
        <authorList>
            <person name="Shang Y."/>
            <person name="Xiao G."/>
            <person name="Zheng P."/>
            <person name="Cen K."/>
            <person name="Zhan S."/>
            <person name="Wang C."/>
        </authorList>
    </citation>
    <scope>NUCLEOTIDE SEQUENCE [LARGE SCALE GENOMIC DNA]</scope>
    <source>
        <strain evidence="4 5">RCEF 264</strain>
    </source>
</reference>
<dbReference type="Gene3D" id="1.50.10.10">
    <property type="match status" value="1"/>
</dbReference>
<dbReference type="InterPro" id="IPR035398">
    <property type="entry name" value="Bac_rhamnosid_C"/>
</dbReference>
<proteinExistence type="predicted"/>
<dbReference type="PANTHER" id="PTHR34987:SF5">
    <property type="entry name" value="ALPHA-RHAMNOSIDASE"/>
    <property type="match status" value="1"/>
</dbReference>
<evidence type="ECO:0000259" key="3">
    <source>
        <dbReference type="Pfam" id="PF17390"/>
    </source>
</evidence>
<dbReference type="EMBL" id="AZHD01000009">
    <property type="protein sequence ID" value="OAA60513.1"/>
    <property type="molecule type" value="Genomic_DNA"/>
</dbReference>
<feature type="signal peptide" evidence="1">
    <location>
        <begin position="1"/>
        <end position="20"/>
    </location>
</feature>
<dbReference type="InterPro" id="IPR008928">
    <property type="entry name" value="6-hairpin_glycosidase_sf"/>
</dbReference>
<dbReference type="Gene3D" id="2.60.420.10">
    <property type="entry name" value="Maltose phosphorylase, domain 3"/>
    <property type="match status" value="1"/>
</dbReference>
<protein>
    <submittedName>
        <fullName evidence="4">Alpha-l-rhamnosidase</fullName>
    </submittedName>
</protein>
<feature type="domain" description="Alpha-L-rhamnosidase C-terminal" evidence="3">
    <location>
        <begin position="614"/>
        <end position="681"/>
    </location>
</feature>
<keyword evidence="5" id="KW-1185">Reference proteome</keyword>
<evidence type="ECO:0000313" key="5">
    <source>
        <dbReference type="Proteomes" id="UP000076874"/>
    </source>
</evidence>
<dbReference type="STRING" id="1081102.A0A167TE59"/>
<gene>
    <name evidence="4" type="ORF">SPI_05637</name>
</gene>
<dbReference type="PANTHER" id="PTHR34987">
    <property type="entry name" value="C, PUTATIVE (AFU_ORTHOLOGUE AFUA_3G02880)-RELATED"/>
    <property type="match status" value="1"/>
</dbReference>
<feature type="domain" description="Alpha-L-rhamnosidase six-hairpin glycosidase" evidence="2">
    <location>
        <begin position="280"/>
        <end position="499"/>
    </location>
</feature>
<dbReference type="GO" id="GO:0005975">
    <property type="term" value="P:carbohydrate metabolic process"/>
    <property type="evidence" value="ECO:0007669"/>
    <property type="project" value="InterPro"/>
</dbReference>
<dbReference type="Pfam" id="PF17389">
    <property type="entry name" value="Bac_rhamnosid6H"/>
    <property type="match status" value="1"/>
</dbReference>
<dbReference type="InterPro" id="IPR035396">
    <property type="entry name" value="Bac_rhamnosid6H"/>
</dbReference>
<evidence type="ECO:0000313" key="4">
    <source>
        <dbReference type="EMBL" id="OAA60513.1"/>
    </source>
</evidence>
<dbReference type="Proteomes" id="UP000076874">
    <property type="component" value="Unassembled WGS sequence"/>
</dbReference>
<dbReference type="InterPro" id="IPR012341">
    <property type="entry name" value="6hp_glycosidase-like_sf"/>
</dbReference>
<dbReference type="AlphaFoldDB" id="A0A167TE59"/>
<dbReference type="SUPFAM" id="SSF48208">
    <property type="entry name" value="Six-hairpin glycosidases"/>
    <property type="match status" value="1"/>
</dbReference>
<feature type="chain" id="PRO_5007892540" evidence="1">
    <location>
        <begin position="21"/>
        <end position="727"/>
    </location>
</feature>
<name>A0A167TE59_9HYPO</name>
<accession>A0A167TE59</accession>
<evidence type="ECO:0000256" key="1">
    <source>
        <dbReference type="SAM" id="SignalP"/>
    </source>
</evidence>
<organism evidence="4 5">
    <name type="scientific">Niveomyces insectorum RCEF 264</name>
    <dbReference type="NCBI Taxonomy" id="1081102"/>
    <lineage>
        <taxon>Eukaryota</taxon>
        <taxon>Fungi</taxon>
        <taxon>Dikarya</taxon>
        <taxon>Ascomycota</taxon>
        <taxon>Pezizomycotina</taxon>
        <taxon>Sordariomycetes</taxon>
        <taxon>Hypocreomycetidae</taxon>
        <taxon>Hypocreales</taxon>
        <taxon>Cordycipitaceae</taxon>
        <taxon>Niveomyces</taxon>
    </lineage>
</organism>